<dbReference type="PROSITE" id="PS00759">
    <property type="entry name" value="ARGE_DAPE_CPG2_2"/>
    <property type="match status" value="1"/>
</dbReference>
<evidence type="ECO:0000256" key="2">
    <source>
        <dbReference type="ARBA" id="ARBA00004496"/>
    </source>
</evidence>
<dbReference type="GO" id="GO:0046872">
    <property type="term" value="F:metal ion binding"/>
    <property type="evidence" value="ECO:0007669"/>
    <property type="project" value="UniProtKB-KW"/>
</dbReference>
<keyword evidence="10" id="KW-0170">Cobalt</keyword>
<dbReference type="InterPro" id="IPR002933">
    <property type="entry name" value="Peptidase_M20"/>
</dbReference>
<dbReference type="Pfam" id="PF07687">
    <property type="entry name" value="M20_dimer"/>
    <property type="match status" value="1"/>
</dbReference>
<keyword evidence="4" id="KW-0963">Cytoplasm</keyword>
<dbReference type="GO" id="GO:0006526">
    <property type="term" value="P:L-arginine biosynthetic process"/>
    <property type="evidence" value="ECO:0007669"/>
    <property type="project" value="UniProtKB-KW"/>
</dbReference>
<dbReference type="GO" id="GO:0008777">
    <property type="term" value="F:acetylornithine deacetylase activity"/>
    <property type="evidence" value="ECO:0007669"/>
    <property type="project" value="UniProtKB-EC"/>
</dbReference>
<proteinExistence type="inferred from homology"/>
<evidence type="ECO:0000256" key="10">
    <source>
        <dbReference type="ARBA" id="ARBA00023285"/>
    </source>
</evidence>
<gene>
    <name evidence="12" type="primary">argE</name>
    <name evidence="12" type="ORF">H8B19_17235</name>
</gene>
<dbReference type="InterPro" id="IPR010169">
    <property type="entry name" value="AcOrn-deacetyl"/>
</dbReference>
<keyword evidence="13" id="KW-1185">Reference proteome</keyword>
<dbReference type="InterPro" id="IPR011650">
    <property type="entry name" value="Peptidase_M20_dimer"/>
</dbReference>
<evidence type="ECO:0000313" key="13">
    <source>
        <dbReference type="Proteomes" id="UP000601768"/>
    </source>
</evidence>
<dbReference type="EMBL" id="JACNEP010000021">
    <property type="protein sequence ID" value="MBC3767627.1"/>
    <property type="molecule type" value="Genomic_DNA"/>
</dbReference>
<protein>
    <submittedName>
        <fullName evidence="12">Acetylornithine deacetylase</fullName>
        <ecNumber evidence="12">3.5.1.16</ecNumber>
    </submittedName>
</protein>
<evidence type="ECO:0000256" key="5">
    <source>
        <dbReference type="ARBA" id="ARBA00022571"/>
    </source>
</evidence>
<dbReference type="GO" id="GO:0005737">
    <property type="term" value="C:cytoplasm"/>
    <property type="evidence" value="ECO:0007669"/>
    <property type="project" value="UniProtKB-SubCell"/>
</dbReference>
<evidence type="ECO:0000256" key="6">
    <source>
        <dbReference type="ARBA" id="ARBA00022605"/>
    </source>
</evidence>
<dbReference type="Proteomes" id="UP000601768">
    <property type="component" value="Unassembled WGS sequence"/>
</dbReference>
<dbReference type="SUPFAM" id="SSF53187">
    <property type="entry name" value="Zn-dependent exopeptidases"/>
    <property type="match status" value="1"/>
</dbReference>
<dbReference type="InterPro" id="IPR036264">
    <property type="entry name" value="Bact_exopeptidase_dim_dom"/>
</dbReference>
<dbReference type="Gene3D" id="3.40.630.10">
    <property type="entry name" value="Zn peptidases"/>
    <property type="match status" value="1"/>
</dbReference>
<evidence type="ECO:0000256" key="9">
    <source>
        <dbReference type="ARBA" id="ARBA00022833"/>
    </source>
</evidence>
<evidence type="ECO:0000259" key="11">
    <source>
        <dbReference type="Pfam" id="PF07687"/>
    </source>
</evidence>
<dbReference type="PANTHER" id="PTHR43808">
    <property type="entry name" value="ACETYLORNITHINE DEACETYLASE"/>
    <property type="match status" value="1"/>
</dbReference>
<dbReference type="RefSeq" id="WP_186508262.1">
    <property type="nucleotide sequence ID" value="NZ_JACNEP010000021.1"/>
</dbReference>
<dbReference type="FunFam" id="3.30.70.360:FF:000003">
    <property type="entry name" value="Acetylornithine deacetylase"/>
    <property type="match status" value="1"/>
</dbReference>
<keyword evidence="7" id="KW-0479">Metal-binding</keyword>
<organism evidence="12 13">
    <name type="scientific">Neptunicella marina</name>
    <dbReference type="NCBI Taxonomy" id="2125989"/>
    <lineage>
        <taxon>Bacteria</taxon>
        <taxon>Pseudomonadati</taxon>
        <taxon>Pseudomonadota</taxon>
        <taxon>Gammaproteobacteria</taxon>
        <taxon>Alteromonadales</taxon>
        <taxon>Alteromonadaceae</taxon>
        <taxon>Neptunicella</taxon>
    </lineage>
</organism>
<dbReference type="PROSITE" id="PS00758">
    <property type="entry name" value="ARGE_DAPE_CPG2_1"/>
    <property type="match status" value="1"/>
</dbReference>
<comment type="similarity">
    <text evidence="3">Belongs to the peptidase M20A family. ArgE subfamily.</text>
</comment>
<keyword evidence="9" id="KW-0862">Zinc</keyword>
<dbReference type="Pfam" id="PF01546">
    <property type="entry name" value="Peptidase_M20"/>
    <property type="match status" value="1"/>
</dbReference>
<keyword evidence="6" id="KW-0028">Amino-acid biosynthesis</keyword>
<dbReference type="CDD" id="cd03894">
    <property type="entry name" value="M20_ArgE"/>
    <property type="match status" value="1"/>
</dbReference>
<reference evidence="12" key="1">
    <citation type="journal article" date="2018" name="Int. J. Syst. Evol. Microbiol.">
        <title>Neptunicella marina gen. nov., sp. nov., isolated from surface seawater.</title>
        <authorList>
            <person name="Liu X."/>
            <person name="Lai Q."/>
            <person name="Du Y."/>
            <person name="Zhang X."/>
            <person name="Liu Z."/>
            <person name="Sun F."/>
            <person name="Shao Z."/>
        </authorList>
    </citation>
    <scope>NUCLEOTIDE SEQUENCE</scope>
    <source>
        <strain evidence="12">S27-2</strain>
    </source>
</reference>
<reference evidence="12" key="2">
    <citation type="submission" date="2020-08" db="EMBL/GenBank/DDBJ databases">
        <authorList>
            <person name="Lai Q."/>
        </authorList>
    </citation>
    <scope>NUCLEOTIDE SEQUENCE</scope>
    <source>
        <strain evidence="12">S27-2</strain>
    </source>
</reference>
<accession>A0A8J6IZI8</accession>
<evidence type="ECO:0000256" key="4">
    <source>
        <dbReference type="ARBA" id="ARBA00022490"/>
    </source>
</evidence>
<dbReference type="PANTHER" id="PTHR43808:SF1">
    <property type="entry name" value="ACETYLORNITHINE DEACETYLASE"/>
    <property type="match status" value="1"/>
</dbReference>
<feature type="domain" description="Peptidase M20 dimerisation" evidence="11">
    <location>
        <begin position="172"/>
        <end position="278"/>
    </location>
</feature>
<dbReference type="AlphaFoldDB" id="A0A8J6IZI8"/>
<dbReference type="SUPFAM" id="SSF55031">
    <property type="entry name" value="Bacterial exopeptidase dimerisation domain"/>
    <property type="match status" value="1"/>
</dbReference>
<dbReference type="HAMAP" id="MF_01108">
    <property type="entry name" value="ArgE"/>
    <property type="match status" value="1"/>
</dbReference>
<evidence type="ECO:0000313" key="12">
    <source>
        <dbReference type="EMBL" id="MBC3767627.1"/>
    </source>
</evidence>
<comment type="caution">
    <text evidence="12">The sequence shown here is derived from an EMBL/GenBank/DDBJ whole genome shotgun (WGS) entry which is preliminary data.</text>
</comment>
<dbReference type="NCBIfam" id="NF003474">
    <property type="entry name" value="PRK05111.1"/>
    <property type="match status" value="1"/>
</dbReference>
<dbReference type="InterPro" id="IPR050072">
    <property type="entry name" value="Peptidase_M20A"/>
</dbReference>
<keyword evidence="8 12" id="KW-0378">Hydrolase</keyword>
<evidence type="ECO:0000256" key="1">
    <source>
        <dbReference type="ARBA" id="ARBA00001947"/>
    </source>
</evidence>
<dbReference type="Gene3D" id="3.30.70.360">
    <property type="match status" value="1"/>
</dbReference>
<dbReference type="NCBIfam" id="TIGR01892">
    <property type="entry name" value="AcOrn-deacetyl"/>
    <property type="match status" value="1"/>
</dbReference>
<sequence length="377" mass="41841">MNFLQHYQNIIAIPTISAFDAQLDQTNLPLINYLAEHFSELGFSISIHPVPDTRNKYNLLAKIGSGEGGLLLAGHSDTVPFDEGRWNSDPFSILNKDNKLFGLGTCDMKGFFAFILEALKDVPLDKLQKPLYILASADEETSMAGARFFAEQQLYKPDVALIGEPTELKPIYKHKGHMAHSLNIQGKAGHSSDPAKGVNAIEIMYDAIGQLMTLKQQITQQTDSSFAVPQATMNFGHIHGGDGENRICGHCQMNFDVRLIPSMQDEDVIQQIDKALHPLMQKWPGRISRELMYATVPSFSCREEADIIQLTQQLTGNKIESANYCTEAPFISQLGCDTLVLGPGSINQAHQPDEFISLDYVNPTVNLLQQTIKKVCF</sequence>
<name>A0A8J6IZI8_9ALTE</name>
<dbReference type="EC" id="3.5.1.16" evidence="12"/>
<comment type="subcellular location">
    <subcellularLocation>
        <location evidence="2">Cytoplasm</location>
    </subcellularLocation>
</comment>
<dbReference type="InterPro" id="IPR001261">
    <property type="entry name" value="ArgE/DapE_CS"/>
</dbReference>
<keyword evidence="5" id="KW-0055">Arginine biosynthesis</keyword>
<comment type="cofactor">
    <cofactor evidence="1">
        <name>Zn(2+)</name>
        <dbReference type="ChEBI" id="CHEBI:29105"/>
    </cofactor>
</comment>
<evidence type="ECO:0000256" key="7">
    <source>
        <dbReference type="ARBA" id="ARBA00022723"/>
    </source>
</evidence>
<evidence type="ECO:0000256" key="3">
    <source>
        <dbReference type="ARBA" id="ARBA00005691"/>
    </source>
</evidence>
<evidence type="ECO:0000256" key="8">
    <source>
        <dbReference type="ARBA" id="ARBA00022801"/>
    </source>
</evidence>